<feature type="region of interest" description="Disordered" evidence="1">
    <location>
        <begin position="174"/>
        <end position="200"/>
    </location>
</feature>
<proteinExistence type="predicted"/>
<dbReference type="EMBL" id="JAHRHJ020000003">
    <property type="protein sequence ID" value="KAH9323016.1"/>
    <property type="molecule type" value="Genomic_DNA"/>
</dbReference>
<feature type="non-terminal residue" evidence="3">
    <location>
        <position position="1"/>
    </location>
</feature>
<keyword evidence="2" id="KW-0472">Membrane</keyword>
<protein>
    <submittedName>
        <fullName evidence="3">Uncharacterized protein</fullName>
    </submittedName>
</protein>
<accession>A0AA38LGG6</accession>
<evidence type="ECO:0000256" key="2">
    <source>
        <dbReference type="SAM" id="Phobius"/>
    </source>
</evidence>
<evidence type="ECO:0000256" key="1">
    <source>
        <dbReference type="SAM" id="MobiDB-lite"/>
    </source>
</evidence>
<evidence type="ECO:0000313" key="4">
    <source>
        <dbReference type="Proteomes" id="UP000824469"/>
    </source>
</evidence>
<keyword evidence="4" id="KW-1185">Reference proteome</keyword>
<dbReference type="Proteomes" id="UP000824469">
    <property type="component" value="Unassembled WGS sequence"/>
</dbReference>
<dbReference type="OMA" id="AMESAFC"/>
<name>A0AA38LGG6_TAXCH</name>
<dbReference type="PANTHER" id="PTHR34188:SF5">
    <property type="entry name" value="OS05G0131900 PROTEIN"/>
    <property type="match status" value="1"/>
</dbReference>
<gene>
    <name evidence="3" type="ORF">KI387_017655</name>
</gene>
<evidence type="ECO:0000313" key="3">
    <source>
        <dbReference type="EMBL" id="KAH9323016.1"/>
    </source>
</evidence>
<keyword evidence="2" id="KW-1133">Transmembrane helix</keyword>
<dbReference type="PANTHER" id="PTHR34188">
    <property type="entry name" value="OS01G0299500 PROTEIN"/>
    <property type="match status" value="1"/>
</dbReference>
<dbReference type="AlphaFoldDB" id="A0AA38LGG6"/>
<reference evidence="3 4" key="1">
    <citation type="journal article" date="2021" name="Nat. Plants">
        <title>The Taxus genome provides insights into paclitaxel biosynthesis.</title>
        <authorList>
            <person name="Xiong X."/>
            <person name="Gou J."/>
            <person name="Liao Q."/>
            <person name="Li Y."/>
            <person name="Zhou Q."/>
            <person name="Bi G."/>
            <person name="Li C."/>
            <person name="Du R."/>
            <person name="Wang X."/>
            <person name="Sun T."/>
            <person name="Guo L."/>
            <person name="Liang H."/>
            <person name="Lu P."/>
            <person name="Wu Y."/>
            <person name="Zhang Z."/>
            <person name="Ro D.K."/>
            <person name="Shang Y."/>
            <person name="Huang S."/>
            <person name="Yan J."/>
        </authorList>
    </citation>
    <scope>NUCLEOTIDE SEQUENCE [LARGE SCALE GENOMIC DNA]</scope>
    <source>
        <strain evidence="3">Ta-2019</strain>
    </source>
</reference>
<feature type="transmembrane region" description="Helical" evidence="2">
    <location>
        <begin position="234"/>
        <end position="254"/>
    </location>
</feature>
<comment type="caution">
    <text evidence="3">The sequence shown here is derived from an EMBL/GenBank/DDBJ whole genome shotgun (WGS) entry which is preliminary data.</text>
</comment>
<organism evidence="3 4">
    <name type="scientific">Taxus chinensis</name>
    <name type="common">Chinese yew</name>
    <name type="synonym">Taxus wallichiana var. chinensis</name>
    <dbReference type="NCBI Taxonomy" id="29808"/>
    <lineage>
        <taxon>Eukaryota</taxon>
        <taxon>Viridiplantae</taxon>
        <taxon>Streptophyta</taxon>
        <taxon>Embryophyta</taxon>
        <taxon>Tracheophyta</taxon>
        <taxon>Spermatophyta</taxon>
        <taxon>Pinopsida</taxon>
        <taxon>Pinidae</taxon>
        <taxon>Conifers II</taxon>
        <taxon>Cupressales</taxon>
        <taxon>Taxaceae</taxon>
        <taxon>Taxus</taxon>
    </lineage>
</organism>
<sequence>DLTQRSLGFGITFVMEMDELSTSDLQEQMISDDHLQLDIHIVYPTTKGYASCVERGASVAEAHDGYDLESGIMVSEPEGSSFLASARRLVGNVGGRLSFNQSVNGSVSGHTGNSGVQCEAPPLCAFQKKEVKLGFSEFAVSGFKKQGSQDLGLAKKLGNIVCVCADKIRHGNDSNALKPGWKKPPRPPRAATDPSREKHMKAISDKALLRRARLERMRSLRRHKVGKPSSTKTTVWALLFTVFFFAIVITQGIYSQGTVSPQDSSTQLVQTSSLSMHTLANDASKNESGQKLGLGEFLAPLSSPSGVGEYYGKALQLDEAS</sequence>
<keyword evidence="2" id="KW-0812">Transmembrane</keyword>